<name>A0ABM1F5D2_PRICU</name>
<dbReference type="Proteomes" id="UP000695022">
    <property type="component" value="Unplaced"/>
</dbReference>
<evidence type="ECO:0000313" key="2">
    <source>
        <dbReference type="RefSeq" id="XP_014679653.1"/>
    </source>
</evidence>
<keyword evidence="1" id="KW-1185">Reference proteome</keyword>
<dbReference type="Gene3D" id="1.20.58.60">
    <property type="match status" value="1"/>
</dbReference>
<proteinExistence type="predicted"/>
<evidence type="ECO:0000313" key="1">
    <source>
        <dbReference type="Proteomes" id="UP000695022"/>
    </source>
</evidence>
<accession>A0ABM1F5D2</accession>
<reference evidence="2" key="1">
    <citation type="submission" date="2025-08" db="UniProtKB">
        <authorList>
            <consortium name="RefSeq"/>
        </authorList>
    </citation>
    <scope>IDENTIFICATION</scope>
</reference>
<dbReference type="GeneID" id="106819549"/>
<dbReference type="RefSeq" id="XP_014679653.1">
    <property type="nucleotide sequence ID" value="XM_014824167.1"/>
</dbReference>
<gene>
    <name evidence="2" type="primary">LOC106819549</name>
</gene>
<organism evidence="1 2">
    <name type="scientific">Priapulus caudatus</name>
    <name type="common">Priapulid worm</name>
    <dbReference type="NCBI Taxonomy" id="37621"/>
    <lineage>
        <taxon>Eukaryota</taxon>
        <taxon>Metazoa</taxon>
        <taxon>Ecdysozoa</taxon>
        <taxon>Scalidophora</taxon>
        <taxon>Priapulida</taxon>
        <taxon>Priapulimorpha</taxon>
        <taxon>Priapulimorphida</taxon>
        <taxon>Priapulidae</taxon>
        <taxon>Priapulus</taxon>
    </lineage>
</organism>
<protein>
    <submittedName>
        <fullName evidence="2">Uncharacterized protein LOC106819549</fullName>
    </submittedName>
</protein>
<sequence>MALSLIAGDEASREKEYQKEIESKSKVISGLLKLSEHLEKGSPAPSGADHAVLQSAILDLQQEWHGLWLTSLEQQYLLEEHISNRRDDGAERLLNESGLDAELRSIFGRKGAGGRGERRRRR</sequence>